<dbReference type="EMBL" id="JOJP01000001">
    <property type="protein sequence ID" value="KEI70794.1"/>
    <property type="molecule type" value="Genomic_DNA"/>
</dbReference>
<protein>
    <recommendedName>
        <fullName evidence="3">Helix-turn-helix domain-containing protein</fullName>
    </recommendedName>
</protein>
<comment type="caution">
    <text evidence="1">The sequence shown here is derived from an EMBL/GenBank/DDBJ whole genome shotgun (WGS) entry which is preliminary data.</text>
</comment>
<reference evidence="1 2" key="1">
    <citation type="submission" date="2014-06" db="EMBL/GenBank/DDBJ databases">
        <title>Whole Genome Sequences of Three Symbiotic Endozoicomonas Bacteria.</title>
        <authorList>
            <person name="Neave M.J."/>
            <person name="Apprill A."/>
            <person name="Voolstra C.R."/>
        </authorList>
    </citation>
    <scope>NUCLEOTIDE SEQUENCE [LARGE SCALE GENOMIC DNA]</scope>
    <source>
        <strain evidence="1 2">DSM 22380</strain>
    </source>
</reference>
<dbReference type="Proteomes" id="UP000027997">
    <property type="component" value="Unassembled WGS sequence"/>
</dbReference>
<dbReference type="SUPFAM" id="SSF46955">
    <property type="entry name" value="Putative DNA-binding domain"/>
    <property type="match status" value="1"/>
</dbReference>
<evidence type="ECO:0008006" key="3">
    <source>
        <dbReference type="Google" id="ProtNLM"/>
    </source>
</evidence>
<name>A0A081K9G8_9GAMM</name>
<keyword evidence="2" id="KW-1185">Reference proteome</keyword>
<sequence length="73" mass="8431">MDIEDLIIKGHLPSEVICTPKAFAQSLDISEHVVRHWMKQGLLPLFRIGRRVFINMLLLREQIAKGQNNIPLK</sequence>
<dbReference type="AlphaFoldDB" id="A0A081K9G8"/>
<dbReference type="InterPro" id="IPR009061">
    <property type="entry name" value="DNA-bd_dom_put_sf"/>
</dbReference>
<proteinExistence type="predicted"/>
<dbReference type="STRING" id="305900.GV64_08580"/>
<organism evidence="1 2">
    <name type="scientific">Endozoicomonas elysicola</name>
    <dbReference type="NCBI Taxonomy" id="305900"/>
    <lineage>
        <taxon>Bacteria</taxon>
        <taxon>Pseudomonadati</taxon>
        <taxon>Pseudomonadota</taxon>
        <taxon>Gammaproteobacteria</taxon>
        <taxon>Oceanospirillales</taxon>
        <taxon>Endozoicomonadaceae</taxon>
        <taxon>Endozoicomonas</taxon>
    </lineage>
</organism>
<gene>
    <name evidence="1" type="ORF">GV64_08580</name>
</gene>
<evidence type="ECO:0000313" key="2">
    <source>
        <dbReference type="Proteomes" id="UP000027997"/>
    </source>
</evidence>
<evidence type="ECO:0000313" key="1">
    <source>
        <dbReference type="EMBL" id="KEI70794.1"/>
    </source>
</evidence>
<accession>A0A081K9G8</accession>
<dbReference type="RefSeq" id="WP_020580590.1">
    <property type="nucleotide sequence ID" value="NZ_JOJP01000001.1"/>
</dbReference>